<dbReference type="PROSITE" id="PS50994">
    <property type="entry name" value="INTEGRASE"/>
    <property type="match status" value="1"/>
</dbReference>
<dbReference type="Proteomes" id="UP001152795">
    <property type="component" value="Unassembled WGS sequence"/>
</dbReference>
<dbReference type="GO" id="GO:0003964">
    <property type="term" value="F:RNA-directed DNA polymerase activity"/>
    <property type="evidence" value="ECO:0007669"/>
    <property type="project" value="UniProtKB-KW"/>
</dbReference>
<dbReference type="GO" id="GO:0004519">
    <property type="term" value="F:endonuclease activity"/>
    <property type="evidence" value="ECO:0007669"/>
    <property type="project" value="UniProtKB-KW"/>
</dbReference>
<dbReference type="PANTHER" id="PTHR37984:SF8">
    <property type="entry name" value="CCHC-TYPE DOMAIN-CONTAINING PROTEIN"/>
    <property type="match status" value="1"/>
</dbReference>
<dbReference type="GO" id="GO:0003676">
    <property type="term" value="F:nucleic acid binding"/>
    <property type="evidence" value="ECO:0007669"/>
    <property type="project" value="InterPro"/>
</dbReference>
<proteinExistence type="predicted"/>
<keyword evidence="6" id="KW-0695">RNA-directed DNA polymerase</keyword>
<dbReference type="InterPro" id="IPR000477">
    <property type="entry name" value="RT_dom"/>
</dbReference>
<evidence type="ECO:0000256" key="5">
    <source>
        <dbReference type="ARBA" id="ARBA00022801"/>
    </source>
</evidence>
<dbReference type="CDD" id="cd01647">
    <property type="entry name" value="RT_LTR"/>
    <property type="match status" value="1"/>
</dbReference>
<evidence type="ECO:0000256" key="3">
    <source>
        <dbReference type="ARBA" id="ARBA00022722"/>
    </source>
</evidence>
<comment type="caution">
    <text evidence="7">The sequence shown here is derived from an EMBL/GenBank/DDBJ whole genome shotgun (WGS) entry which is preliminary data.</text>
</comment>
<gene>
    <name evidence="7" type="ORF">PACLA_8A040550</name>
</gene>
<dbReference type="InterPro" id="IPR041373">
    <property type="entry name" value="RT_RNaseH"/>
</dbReference>
<dbReference type="InterPro" id="IPR001584">
    <property type="entry name" value="Integrase_cat-core"/>
</dbReference>
<keyword evidence="2" id="KW-0548">Nucleotidyltransferase</keyword>
<dbReference type="Gene3D" id="3.30.70.270">
    <property type="match status" value="1"/>
</dbReference>
<dbReference type="Gene3D" id="1.10.340.70">
    <property type="match status" value="1"/>
</dbReference>
<dbReference type="SUPFAM" id="SSF53098">
    <property type="entry name" value="Ribonuclease H-like"/>
    <property type="match status" value="1"/>
</dbReference>
<evidence type="ECO:0000256" key="1">
    <source>
        <dbReference type="ARBA" id="ARBA00022679"/>
    </source>
</evidence>
<dbReference type="PANTHER" id="PTHR37984">
    <property type="entry name" value="PROTEIN CBG26694"/>
    <property type="match status" value="1"/>
</dbReference>
<accession>A0A7D9J659</accession>
<name>A0A7D9J659_PARCT</name>
<organism evidence="7 8">
    <name type="scientific">Paramuricea clavata</name>
    <name type="common">Red gorgonian</name>
    <name type="synonym">Violescent sea-whip</name>
    <dbReference type="NCBI Taxonomy" id="317549"/>
    <lineage>
        <taxon>Eukaryota</taxon>
        <taxon>Metazoa</taxon>
        <taxon>Cnidaria</taxon>
        <taxon>Anthozoa</taxon>
        <taxon>Octocorallia</taxon>
        <taxon>Malacalcyonacea</taxon>
        <taxon>Plexauridae</taxon>
        <taxon>Paramuricea</taxon>
    </lineage>
</organism>
<dbReference type="Pfam" id="PF17917">
    <property type="entry name" value="RT_RNaseH"/>
    <property type="match status" value="1"/>
</dbReference>
<dbReference type="FunFam" id="3.30.420.10:FF:000063">
    <property type="entry name" value="Retrovirus-related Pol polyprotein from transposon 297-like Protein"/>
    <property type="match status" value="1"/>
</dbReference>
<dbReference type="InterPro" id="IPR050951">
    <property type="entry name" value="Retrovirus_Pol_polyprotein"/>
</dbReference>
<keyword evidence="5" id="KW-0378">Hydrolase</keyword>
<keyword evidence="3" id="KW-0540">Nuclease</keyword>
<dbReference type="SUPFAM" id="SSF56672">
    <property type="entry name" value="DNA/RNA polymerases"/>
    <property type="match status" value="1"/>
</dbReference>
<reference evidence="7" key="1">
    <citation type="submission" date="2020-04" db="EMBL/GenBank/DDBJ databases">
        <authorList>
            <person name="Alioto T."/>
            <person name="Alioto T."/>
            <person name="Gomez Garrido J."/>
        </authorList>
    </citation>
    <scope>NUCLEOTIDE SEQUENCE</scope>
    <source>
        <strain evidence="7">A484AB</strain>
    </source>
</reference>
<protein>
    <submittedName>
        <fullName evidence="7">Transposon Ty3-G Gag-Pol poly</fullName>
    </submittedName>
</protein>
<dbReference type="GO" id="GO:0016787">
    <property type="term" value="F:hydrolase activity"/>
    <property type="evidence" value="ECO:0007669"/>
    <property type="project" value="UniProtKB-KW"/>
</dbReference>
<evidence type="ECO:0000256" key="6">
    <source>
        <dbReference type="ARBA" id="ARBA00022918"/>
    </source>
</evidence>
<dbReference type="GO" id="GO:0015074">
    <property type="term" value="P:DNA integration"/>
    <property type="evidence" value="ECO:0007669"/>
    <property type="project" value="InterPro"/>
</dbReference>
<keyword evidence="4" id="KW-0255">Endonuclease</keyword>
<keyword evidence="1" id="KW-0808">Transferase</keyword>
<dbReference type="Gene3D" id="3.30.420.10">
    <property type="entry name" value="Ribonuclease H-like superfamily/Ribonuclease H"/>
    <property type="match status" value="1"/>
</dbReference>
<dbReference type="Pfam" id="PF00665">
    <property type="entry name" value="rve"/>
    <property type="match status" value="1"/>
</dbReference>
<evidence type="ECO:0000313" key="8">
    <source>
        <dbReference type="Proteomes" id="UP001152795"/>
    </source>
</evidence>
<dbReference type="AlphaFoldDB" id="A0A7D9J659"/>
<dbReference type="Gene3D" id="3.10.10.10">
    <property type="entry name" value="HIV Type 1 Reverse Transcriptase, subunit A, domain 1"/>
    <property type="match status" value="1"/>
</dbReference>
<dbReference type="InterPro" id="IPR012337">
    <property type="entry name" value="RNaseH-like_sf"/>
</dbReference>
<dbReference type="InterPro" id="IPR043502">
    <property type="entry name" value="DNA/RNA_pol_sf"/>
</dbReference>
<evidence type="ECO:0000313" key="7">
    <source>
        <dbReference type="EMBL" id="CAB4022642.1"/>
    </source>
</evidence>
<dbReference type="InterPro" id="IPR043128">
    <property type="entry name" value="Rev_trsase/Diguanyl_cyclase"/>
</dbReference>
<dbReference type="Gene3D" id="3.10.20.370">
    <property type="match status" value="1"/>
</dbReference>
<dbReference type="FunFam" id="3.10.20.370:FF:000001">
    <property type="entry name" value="Retrovirus-related Pol polyprotein from transposon 17.6-like protein"/>
    <property type="match status" value="1"/>
</dbReference>
<dbReference type="CDD" id="cd09274">
    <property type="entry name" value="RNase_HI_RT_Ty3"/>
    <property type="match status" value="1"/>
</dbReference>
<evidence type="ECO:0000256" key="2">
    <source>
        <dbReference type="ARBA" id="ARBA00022695"/>
    </source>
</evidence>
<dbReference type="EMBL" id="CACRXK020012071">
    <property type="protein sequence ID" value="CAB4022642.1"/>
    <property type="molecule type" value="Genomic_DNA"/>
</dbReference>
<dbReference type="Pfam" id="PF00078">
    <property type="entry name" value="RVT_1"/>
    <property type="match status" value="1"/>
</dbReference>
<dbReference type="OrthoDB" id="5988588at2759"/>
<dbReference type="InterPro" id="IPR036397">
    <property type="entry name" value="RNaseH_sf"/>
</dbReference>
<sequence>MLVREKPDVRIRISSRTLNKAVRKPVYTIPTIEEKLPFLTSAKVFTVVDVSEAFHNIELDYEPSLLTTFKGPNIRDRYKRMPFVISSGPEEYQRRQQEFLEGLDGVINIADDICVLGRGDTKEEANIDHDKNLIALLDKCKEQDLRLTVKKMQFKSTTVTFMGHKLTDQGICPDPGKVSAAREMPRPLDKVGVQHSQEKAFNAAKDLIASSTNLRYYDVKLPVTLQVDASDEAIGGVLIQEEKPVCFTSHTLTDTEKRYAQIEKECLAIMTSMKKWHQYLFGKHDIIVQTDHQPLETTFKKPLGKASRRLQRMMLQLQQYNFEVVYKRGKELYVADTSLQAALKENCAVELESEMVFRVELEQMGLKRAMMSDCTLNRMKEETRKDQTLKCLLETTHPVIVPTVLRKEMLEKIHKSHQVADNSIRRAREALFWSGMSANIRQMSEARGNCAQFQTEQPREPMKSHEIFKLLWSRISLDLCQLSGKNYLVMVDHYSDFIELDHLKNTTANSVIKVMKKNFARHGIPSECVSDNGPQFDSSEYRSFAREYGFTPVKSSPYYSQGNGKAESALKVAKNILKNRTTKILTWNY</sequence>
<evidence type="ECO:0000256" key="4">
    <source>
        <dbReference type="ARBA" id="ARBA00022759"/>
    </source>
</evidence>
<keyword evidence="8" id="KW-1185">Reference proteome</keyword>